<dbReference type="GeneID" id="28727514"/>
<proteinExistence type="inferred from homology"/>
<organism evidence="14 15">
    <name type="scientific">Malassezia pachydermatis</name>
    <dbReference type="NCBI Taxonomy" id="77020"/>
    <lineage>
        <taxon>Eukaryota</taxon>
        <taxon>Fungi</taxon>
        <taxon>Dikarya</taxon>
        <taxon>Basidiomycota</taxon>
        <taxon>Ustilaginomycotina</taxon>
        <taxon>Malasseziomycetes</taxon>
        <taxon>Malasseziales</taxon>
        <taxon>Malasseziaceae</taxon>
        <taxon>Malassezia</taxon>
    </lineage>
</organism>
<dbReference type="GO" id="GO:0000922">
    <property type="term" value="C:spindle pole"/>
    <property type="evidence" value="ECO:0007669"/>
    <property type="project" value="UniProtKB-SubCell"/>
</dbReference>
<comment type="similarity">
    <text evidence="11">Belongs to the WD repeat LIS1/nudF family.</text>
</comment>
<feature type="repeat" description="WD" evidence="12">
    <location>
        <begin position="192"/>
        <end position="233"/>
    </location>
</feature>
<dbReference type="FunFam" id="1.20.960.30:FF:000002">
    <property type="entry name" value="Platelet-activating factor acetylhydrolase ib"/>
    <property type="match status" value="1"/>
</dbReference>
<dbReference type="Pfam" id="PF00400">
    <property type="entry name" value="WD40"/>
    <property type="match status" value="6"/>
</dbReference>
<dbReference type="PANTHER" id="PTHR19848:SF8">
    <property type="entry name" value="F-BOX AND WD REPEAT DOMAIN CONTAINING 7"/>
    <property type="match status" value="1"/>
</dbReference>
<evidence type="ECO:0000313" key="15">
    <source>
        <dbReference type="Proteomes" id="UP000037751"/>
    </source>
</evidence>
<dbReference type="InterPro" id="IPR036322">
    <property type="entry name" value="WD40_repeat_dom_sf"/>
</dbReference>
<dbReference type="PROSITE" id="PS50896">
    <property type="entry name" value="LISH"/>
    <property type="match status" value="1"/>
</dbReference>
<feature type="repeat" description="WD" evidence="12">
    <location>
        <begin position="316"/>
        <end position="332"/>
    </location>
</feature>
<evidence type="ECO:0000256" key="8">
    <source>
        <dbReference type="ARBA" id="ARBA00023054"/>
    </source>
</evidence>
<feature type="repeat" description="WD" evidence="12">
    <location>
        <begin position="107"/>
        <end position="148"/>
    </location>
</feature>
<dbReference type="SMART" id="SM00320">
    <property type="entry name" value="WD40"/>
    <property type="match status" value="7"/>
</dbReference>
<evidence type="ECO:0000313" key="14">
    <source>
        <dbReference type="EMBL" id="KOS14564.1"/>
    </source>
</evidence>
<evidence type="ECO:0000256" key="1">
    <source>
        <dbReference type="ARBA" id="ARBA00022448"/>
    </source>
</evidence>
<dbReference type="RefSeq" id="XP_017992196.1">
    <property type="nucleotide sequence ID" value="XM_018135639.1"/>
</dbReference>
<dbReference type="CDD" id="cd00200">
    <property type="entry name" value="WD40"/>
    <property type="match status" value="1"/>
</dbReference>
<dbReference type="HAMAP" id="MF_03141">
    <property type="entry name" value="lis1"/>
    <property type="match status" value="1"/>
</dbReference>
<comment type="function">
    <text evidence="11">Positively regulates the activity of the minus-end directed microtubule motor protein dynein. May enhance dynein-mediated microtubule sliding by targeting dynein to the microtubule plus end. Required for nuclear migration during vegetative growth as well as development. Required for retrograde early endosome (EE) transport from the hyphal tip. Required for localization of dynein to the mitotic spindle poles. Recruits additional proteins to the dynein complex at SPBs.</text>
</comment>
<dbReference type="GO" id="GO:0007154">
    <property type="term" value="P:cell communication"/>
    <property type="evidence" value="ECO:0007669"/>
    <property type="project" value="UniProtKB-ARBA"/>
</dbReference>
<dbReference type="InterPro" id="IPR017252">
    <property type="entry name" value="Dynein_regulator_LIS1"/>
</dbReference>
<comment type="subcellular location">
    <subcellularLocation>
        <location evidence="11">Cytoplasm</location>
        <location evidence="11">Cytoskeleton</location>
    </subcellularLocation>
    <subcellularLocation>
        <location evidence="11">Cytoplasm</location>
        <location evidence="11">Cytoskeleton</location>
        <location evidence="11">Spindle pole</location>
    </subcellularLocation>
    <text evidence="11">Localizes to the plus ends of microtubules at the hyphal tip and the mitotic spindle poles.</text>
</comment>
<sequence length="433" mass="48371">MSSALNERQRDELHKALLEYFYVSGFQTTYDALKSDAKQENYEPDNKSKYAGLLEKKWLSTIRLQKKNMELASKVAELEKELQSAPSARRGASAADWYPRIPPRHTLLGHRQPITDVAFHPMFTLVATASEDCTIKIWDWETGELEQTLKGHTKPVQGIDFDHAGQYLVSCSSDLSVKVWDGNDAWKNVRTIHGHEHSVSSVRFMPNDQYIVTASRDKTLKIWELHSGFCARTLLGHTDWARTLDISSDGRWLVSGASDWSVRLWDAASGEARRELRGHEHVVECVAFAPTTSYQAIHTLTASRPSKDDASASLPGQFLASGSRDKTIRIWSQQGQCLRVLSGHDNWVRGIAFSPNGKFLLSVSDDKTIRVWDLASARCLKVVESHTHFVTSMAWGRSRVETAASGKESTGSTQSVNVVATGSVDLSVKIWTP</sequence>
<dbReference type="PANTHER" id="PTHR19848">
    <property type="entry name" value="WD40 REPEAT PROTEIN"/>
    <property type="match status" value="1"/>
</dbReference>
<feature type="repeat" description="WD" evidence="12">
    <location>
        <begin position="341"/>
        <end position="382"/>
    </location>
</feature>
<keyword evidence="1 11" id="KW-0813">Transport</keyword>
<keyword evidence="3 12" id="KW-0853">WD repeat</keyword>
<protein>
    <recommendedName>
        <fullName evidence="11">Nuclear distribution protein PAC1</fullName>
    </recommendedName>
    <alternativeName>
        <fullName evidence="11">Lissencephaly-1 homolog</fullName>
        <shortName evidence="11">LIS-1</shortName>
    </alternativeName>
    <alternativeName>
        <fullName evidence="11">nudF homolog</fullName>
    </alternativeName>
</protein>
<dbReference type="Gene3D" id="2.130.10.10">
    <property type="entry name" value="YVTN repeat-like/Quinoprotein amine dehydrogenase"/>
    <property type="match status" value="1"/>
</dbReference>
<accession>A0A0M8MUG0</accession>
<dbReference type="InterPro" id="IPR037190">
    <property type="entry name" value="LIS1_N"/>
</dbReference>
<evidence type="ECO:0000256" key="4">
    <source>
        <dbReference type="ARBA" id="ARBA00022618"/>
    </source>
</evidence>
<keyword evidence="6" id="KW-0677">Repeat</keyword>
<dbReference type="STRING" id="77020.A0A0M8MUG0"/>
<dbReference type="PROSITE" id="PS50294">
    <property type="entry name" value="WD_REPEATS_REGION"/>
    <property type="match status" value="5"/>
</dbReference>
<dbReference type="SUPFAM" id="SSF50978">
    <property type="entry name" value="WD40 repeat-like"/>
    <property type="match status" value="1"/>
</dbReference>
<evidence type="ECO:0000256" key="11">
    <source>
        <dbReference type="HAMAP-Rule" id="MF_03141"/>
    </source>
</evidence>
<dbReference type="EMBL" id="LGAV01000003">
    <property type="protein sequence ID" value="KOS14564.1"/>
    <property type="molecule type" value="Genomic_DNA"/>
</dbReference>
<dbReference type="SUPFAM" id="SSF109925">
    <property type="entry name" value="Lissencephaly-1 protein (Lis-1, PAF-AH alpha) N-terminal domain"/>
    <property type="match status" value="1"/>
</dbReference>
<keyword evidence="4 11" id="KW-0132">Cell division</keyword>
<dbReference type="Proteomes" id="UP000037751">
    <property type="component" value="Unassembled WGS sequence"/>
</dbReference>
<dbReference type="OrthoDB" id="10264588at2759"/>
<reference evidence="14 15" key="1">
    <citation type="submission" date="2015-07" db="EMBL/GenBank/DDBJ databases">
        <title>Draft Genome Sequence of Malassezia furfur CBS1878 and Malassezia pachydermatis CBS1879.</title>
        <authorList>
            <person name="Triana S."/>
            <person name="Ohm R."/>
            <person name="Gonzalez A."/>
            <person name="DeCock H."/>
            <person name="Restrepo S."/>
            <person name="Celis A."/>
        </authorList>
    </citation>
    <scope>NUCLEOTIDE SEQUENCE [LARGE SCALE GENOMIC DNA]</scope>
    <source>
        <strain evidence="14 15">CBS 1879</strain>
    </source>
</reference>
<dbReference type="InterPro" id="IPR020472">
    <property type="entry name" value="WD40_PAC1"/>
</dbReference>
<keyword evidence="15" id="KW-1185">Reference proteome</keyword>
<dbReference type="GO" id="GO:0070840">
    <property type="term" value="F:dynein complex binding"/>
    <property type="evidence" value="ECO:0007669"/>
    <property type="project" value="UniProtKB-UniRule"/>
</dbReference>
<dbReference type="GO" id="GO:0051301">
    <property type="term" value="P:cell division"/>
    <property type="evidence" value="ECO:0007669"/>
    <property type="project" value="UniProtKB-KW"/>
</dbReference>
<dbReference type="Gene3D" id="1.20.960.30">
    <property type="match status" value="1"/>
</dbReference>
<comment type="caution">
    <text evidence="14">The sequence shown here is derived from an EMBL/GenBank/DDBJ whole genome shotgun (WGS) entry which is preliminary data.</text>
</comment>
<dbReference type="InterPro" id="IPR019775">
    <property type="entry name" value="WD40_repeat_CS"/>
</dbReference>
<dbReference type="VEuPathDB" id="FungiDB:Malapachy_1129"/>
<evidence type="ECO:0000256" key="2">
    <source>
        <dbReference type="ARBA" id="ARBA00022490"/>
    </source>
</evidence>
<keyword evidence="9 11" id="KW-0206">Cytoskeleton</keyword>
<comment type="subunit">
    <text evidence="11">Self-associates. Interacts with NDL1 and dynein.</text>
</comment>
<evidence type="ECO:0000256" key="7">
    <source>
        <dbReference type="ARBA" id="ARBA00022776"/>
    </source>
</evidence>
<keyword evidence="10 11" id="KW-0131">Cell cycle</keyword>
<dbReference type="InterPro" id="IPR015943">
    <property type="entry name" value="WD40/YVTN_repeat-like_dom_sf"/>
</dbReference>
<evidence type="ECO:0000259" key="13">
    <source>
        <dbReference type="Pfam" id="PF24951"/>
    </source>
</evidence>
<evidence type="ECO:0000256" key="9">
    <source>
        <dbReference type="ARBA" id="ARBA00023212"/>
    </source>
</evidence>
<dbReference type="GO" id="GO:0005875">
    <property type="term" value="C:microtubule associated complex"/>
    <property type="evidence" value="ECO:0007669"/>
    <property type="project" value="UniProtKB-UniRule"/>
</dbReference>
<dbReference type="GO" id="GO:0023052">
    <property type="term" value="P:signaling"/>
    <property type="evidence" value="ECO:0007669"/>
    <property type="project" value="UniProtKB-ARBA"/>
</dbReference>
<feature type="domain" description="PAC1-like LisH-like dimerisation" evidence="13">
    <location>
        <begin position="7"/>
        <end position="40"/>
    </location>
</feature>
<keyword evidence="8 11" id="KW-0175">Coiled coil</keyword>
<dbReference type="GO" id="GO:0000132">
    <property type="term" value="P:establishment of mitotic spindle orientation"/>
    <property type="evidence" value="ECO:0007669"/>
    <property type="project" value="UniProtKB-UniRule"/>
</dbReference>
<gene>
    <name evidence="11" type="primary">PAC1</name>
    <name evidence="11" type="synonym">LIS1</name>
    <name evidence="14" type="ORF">Malapachy_1129</name>
</gene>
<keyword evidence="5 11" id="KW-0493">Microtubule</keyword>
<evidence type="ECO:0000256" key="5">
    <source>
        <dbReference type="ARBA" id="ARBA00022701"/>
    </source>
</evidence>
<dbReference type="PROSITE" id="PS00678">
    <property type="entry name" value="WD_REPEATS_1"/>
    <property type="match status" value="3"/>
</dbReference>
<dbReference type="InterPro" id="IPR001680">
    <property type="entry name" value="WD40_rpt"/>
</dbReference>
<evidence type="ECO:0000256" key="12">
    <source>
        <dbReference type="PROSITE-ProRule" id="PRU00221"/>
    </source>
</evidence>
<dbReference type="FunFam" id="2.130.10.10:FF:000342">
    <property type="entry name" value="Nuclear distribution protein PAC1"/>
    <property type="match status" value="1"/>
</dbReference>
<dbReference type="PRINTS" id="PR00320">
    <property type="entry name" value="GPROTEINBRPT"/>
</dbReference>
<keyword evidence="2 11" id="KW-0963">Cytoplasm</keyword>
<comment type="domain">
    <text evidence="11">Dimerization mediated by the LisH domain may be required to activate dynein.</text>
</comment>
<dbReference type="GO" id="GO:0051012">
    <property type="term" value="P:microtubule sliding"/>
    <property type="evidence" value="ECO:0007669"/>
    <property type="project" value="UniProtKB-UniRule"/>
</dbReference>
<keyword evidence="7 11" id="KW-0498">Mitosis</keyword>
<dbReference type="InterPro" id="IPR006594">
    <property type="entry name" value="LisH"/>
</dbReference>
<evidence type="ECO:0000256" key="10">
    <source>
        <dbReference type="ARBA" id="ARBA00023306"/>
    </source>
</evidence>
<feature type="repeat" description="WD" evidence="12">
    <location>
        <begin position="234"/>
        <end position="275"/>
    </location>
</feature>
<name>A0A0M8MUG0_9BASI</name>
<dbReference type="PROSITE" id="PS50082">
    <property type="entry name" value="WD_REPEATS_2"/>
    <property type="match status" value="6"/>
</dbReference>
<feature type="repeat" description="WD" evidence="12">
    <location>
        <begin position="149"/>
        <end position="181"/>
    </location>
</feature>
<dbReference type="InterPro" id="IPR056795">
    <property type="entry name" value="PAC1-like_LisH-like_dom"/>
</dbReference>
<dbReference type="GO" id="GO:0005874">
    <property type="term" value="C:microtubule"/>
    <property type="evidence" value="ECO:0007669"/>
    <property type="project" value="UniProtKB-KW"/>
</dbReference>
<evidence type="ECO:0000256" key="6">
    <source>
        <dbReference type="ARBA" id="ARBA00022737"/>
    </source>
</evidence>
<evidence type="ECO:0000256" key="3">
    <source>
        <dbReference type="ARBA" id="ARBA00022574"/>
    </source>
</evidence>
<dbReference type="AlphaFoldDB" id="A0A0M8MUG0"/>
<dbReference type="GO" id="GO:0005737">
    <property type="term" value="C:cytoplasm"/>
    <property type="evidence" value="ECO:0007669"/>
    <property type="project" value="UniProtKB-UniRule"/>
</dbReference>
<dbReference type="Pfam" id="PF24951">
    <property type="entry name" value="LisH_PAC1"/>
    <property type="match status" value="1"/>
</dbReference>
<dbReference type="PIRSF" id="PIRSF037647">
    <property type="entry name" value="Dynein_regulator_Lis1"/>
    <property type="match status" value="1"/>
</dbReference>